<organism evidence="5 6">
    <name type="scientific">Siansivirga zeaxanthinifaciens CC-SAMT-1</name>
    <dbReference type="NCBI Taxonomy" id="1454006"/>
    <lineage>
        <taxon>Bacteria</taxon>
        <taxon>Pseudomonadati</taxon>
        <taxon>Bacteroidota</taxon>
        <taxon>Flavobacteriia</taxon>
        <taxon>Flavobacteriales</taxon>
        <taxon>Flavobacteriaceae</taxon>
        <taxon>Siansivirga</taxon>
    </lineage>
</organism>
<dbReference type="HOGENOM" id="CLU_306064_0_0_10"/>
<gene>
    <name evidence="5" type="ORF">AW14_09045</name>
</gene>
<dbReference type="NCBIfam" id="TIGR04183">
    <property type="entry name" value="Por_Secre_tail"/>
    <property type="match status" value="1"/>
</dbReference>
<accession>A0A0C5WFD0</accession>
<keyword evidence="2" id="KW-0732">Signal</keyword>
<dbReference type="EMBL" id="CP007202">
    <property type="protein sequence ID" value="AJR04907.1"/>
    <property type="molecule type" value="Genomic_DNA"/>
</dbReference>
<dbReference type="InterPro" id="IPR026444">
    <property type="entry name" value="Secre_tail"/>
</dbReference>
<keyword evidence="6" id="KW-1185">Reference proteome</keyword>
<evidence type="ECO:0000313" key="5">
    <source>
        <dbReference type="EMBL" id="AJR04907.1"/>
    </source>
</evidence>
<sequence length="1157" mass="126726">MKSLKVLPLSLILFFVFILSSKFYAQNICTFYTENPGTSISNSYTVTPYETVINVPESFIITDVNVIINISHNRNQDLDIYLISPSGTVVELSTDNGGNGNNYNNVTFDDASLNTLPTFNTTLSGTYRPEGSLASFNGENSNGNWVVSVSDDRNGTGGTINSVTINLCYAIPSPPIGGYTGPGGVGSNDGNSDLVIWYRPDNGISTSGTSVNSWSNSAGIPALDISETGTQRPSLDANAINGYDEVDFNGFNRLRTGLNLNTSNFITDKASSFLVSKADNTWQSSSVYTTDPLEVNRFSNHVPWSGSVYYDIGSCCTNNARIEVGGLTGLNNYSIWSYLADAATGKQLYRNQTLLQDRANTLTYNSHATHRFNIGGNTTGTNGFYGSITELVIYKTKVNTAQRIIIDNYLAAKYNQTLAFNDIYDQDNAGNGNFDHHVAGIGQASDGTNHTDSQGTGIVRINNPSMINNNTFLFWGEETRNPTYNFTTNTTNYTEQLNSRWRVSRQGNLGTVTVSFDISSLDLSGKPSCAPLQLVEDNNYDFSSPINVYNLTIVGNTATATGVEFQNNRYFTLRYAKEIVWDGTTYFNGSGLNNAPNTADACYKLIIKAGATATLNTDAYVNEIEVEPGATLYVSDGVLIRVDNEVVINGTIDLLGEAQLIQNHTGTNLNSGSGSLKIRQQGTSNFYNYNYLSAPVNRGGFWQVGYLKDAAGTTINFTSALNANPNTSPITLSNRWLYKFKGPSNDYFSWKKISTSSNLEPGIGFTIKGSGSTTANQEYIFEGLPNNGDYNIPVTAGTDILTGNPYPSALDADQFIIDNASIIDGTLYFWESFDSNNSHYLSNYEGGYATYNLMGVSLPAVADTSGLTSGNGTASKPAPTQYINIGQGFFTTIISTGNLTFNNGQRQFARESLGETVFYKSVNKKGSSSNKIDNRSKVWFSFTAPAGITKTIGLGYDKDHATYNYDKGYDAKSYDALRNDIYWFSNNEPLAILALPEINTEDSLPLRIKVSDAGIYKFNISKIENIPDYLNIFLHHKTENKYYNLKNGEATLLLKKGTINDYSIVFKEDNTLGTKTIKETQFITTYNPETKILKVISKNEEAFSSFEIFNGLGQSVIKIKNPDSNNINLATISNGIYILKITTTDSVISRNIKFIKD</sequence>
<keyword evidence="3" id="KW-0378">Hydrolase</keyword>
<dbReference type="Proteomes" id="UP000032229">
    <property type="component" value="Chromosome"/>
</dbReference>
<dbReference type="RefSeq" id="WP_044638478.1">
    <property type="nucleotide sequence ID" value="NZ_CP007202.1"/>
</dbReference>
<dbReference type="KEGG" id="sze:AW14_09045"/>
<evidence type="ECO:0000256" key="1">
    <source>
        <dbReference type="ARBA" id="ARBA00022670"/>
    </source>
</evidence>
<feature type="domain" description="P/Homo B" evidence="4">
    <location>
        <begin position="23"/>
        <end position="174"/>
    </location>
</feature>
<evidence type="ECO:0000256" key="2">
    <source>
        <dbReference type="ARBA" id="ARBA00022729"/>
    </source>
</evidence>
<name>A0A0C5WFD0_9FLAO</name>
<dbReference type="OrthoDB" id="2582440at2"/>
<dbReference type="GO" id="GO:0006508">
    <property type="term" value="P:proteolysis"/>
    <property type="evidence" value="ECO:0007669"/>
    <property type="project" value="UniProtKB-KW"/>
</dbReference>
<dbReference type="Gene3D" id="2.60.120.260">
    <property type="entry name" value="Galactose-binding domain-like"/>
    <property type="match status" value="1"/>
</dbReference>
<evidence type="ECO:0000313" key="6">
    <source>
        <dbReference type="Proteomes" id="UP000032229"/>
    </source>
</evidence>
<evidence type="ECO:0000259" key="4">
    <source>
        <dbReference type="PROSITE" id="PS51829"/>
    </source>
</evidence>
<dbReference type="STRING" id="1454006.AW14_09045"/>
<dbReference type="Pfam" id="PF18962">
    <property type="entry name" value="Por_Secre_tail"/>
    <property type="match status" value="1"/>
</dbReference>
<dbReference type="InterPro" id="IPR002884">
    <property type="entry name" value="P_dom"/>
</dbReference>
<dbReference type="AlphaFoldDB" id="A0A0C5WFD0"/>
<dbReference type="PATRIC" id="fig|1454006.5.peg.1786"/>
<reference evidence="5 6" key="1">
    <citation type="submission" date="2014-02" db="EMBL/GenBank/DDBJ databases">
        <authorList>
            <person name="Young C.-C."/>
            <person name="Hameed A."/>
            <person name="Huang H.-C."/>
            <person name="Shahina M."/>
        </authorList>
    </citation>
    <scope>NUCLEOTIDE SEQUENCE [LARGE SCALE GENOMIC DNA]</scope>
    <source>
        <strain evidence="5 6">CC-SAMT-1</strain>
    </source>
</reference>
<dbReference type="Pfam" id="PF01483">
    <property type="entry name" value="P_proprotein"/>
    <property type="match status" value="1"/>
</dbReference>
<dbReference type="GO" id="GO:0004252">
    <property type="term" value="F:serine-type endopeptidase activity"/>
    <property type="evidence" value="ECO:0007669"/>
    <property type="project" value="InterPro"/>
</dbReference>
<keyword evidence="1" id="KW-0645">Protease</keyword>
<dbReference type="InterPro" id="IPR008979">
    <property type="entry name" value="Galactose-bd-like_sf"/>
</dbReference>
<dbReference type="SUPFAM" id="SSF49785">
    <property type="entry name" value="Galactose-binding domain-like"/>
    <property type="match status" value="1"/>
</dbReference>
<dbReference type="PROSITE" id="PS51829">
    <property type="entry name" value="P_HOMO_B"/>
    <property type="match status" value="1"/>
</dbReference>
<evidence type="ECO:0000256" key="3">
    <source>
        <dbReference type="ARBA" id="ARBA00022801"/>
    </source>
</evidence>
<protein>
    <recommendedName>
        <fullName evidence="4">P/Homo B domain-containing protein</fullName>
    </recommendedName>
</protein>
<proteinExistence type="predicted"/>